<keyword evidence="2" id="KW-1185">Reference proteome</keyword>
<organism evidence="1 2">
    <name type="scientific">Mycoemilia scoparia</name>
    <dbReference type="NCBI Taxonomy" id="417184"/>
    <lineage>
        <taxon>Eukaryota</taxon>
        <taxon>Fungi</taxon>
        <taxon>Fungi incertae sedis</taxon>
        <taxon>Zoopagomycota</taxon>
        <taxon>Kickxellomycotina</taxon>
        <taxon>Kickxellomycetes</taxon>
        <taxon>Kickxellales</taxon>
        <taxon>Kickxellaceae</taxon>
        <taxon>Mycoemilia</taxon>
    </lineage>
</organism>
<evidence type="ECO:0008006" key="3">
    <source>
        <dbReference type="Google" id="ProtNLM"/>
    </source>
</evidence>
<gene>
    <name evidence="1" type="ORF">H4219_003925</name>
</gene>
<dbReference type="EMBL" id="JANBPU010000111">
    <property type="protein sequence ID" value="KAJ1916212.1"/>
    <property type="molecule type" value="Genomic_DNA"/>
</dbReference>
<protein>
    <recommendedName>
        <fullName evidence="3">Transposase</fullName>
    </recommendedName>
</protein>
<reference evidence="1" key="1">
    <citation type="submission" date="2022-07" db="EMBL/GenBank/DDBJ databases">
        <title>Phylogenomic reconstructions and comparative analyses of Kickxellomycotina fungi.</title>
        <authorList>
            <person name="Reynolds N.K."/>
            <person name="Stajich J.E."/>
            <person name="Barry K."/>
            <person name="Grigoriev I.V."/>
            <person name="Crous P."/>
            <person name="Smith M.E."/>
        </authorList>
    </citation>
    <scope>NUCLEOTIDE SEQUENCE</scope>
    <source>
        <strain evidence="1">NBRC 100468</strain>
    </source>
</reference>
<dbReference type="Proteomes" id="UP001150538">
    <property type="component" value="Unassembled WGS sequence"/>
</dbReference>
<name>A0A9W7ZZX3_9FUNG</name>
<accession>A0A9W7ZZX3</accession>
<dbReference type="OrthoDB" id="10017160at2759"/>
<proteinExistence type="predicted"/>
<sequence length="67" mass="7618">MVVALGDGALSNVTVYRWIKKFKAGEIEFEDTVRSGRLSLLITDVNINRIRELVEQDPYQSAFKNSD</sequence>
<dbReference type="AlphaFoldDB" id="A0A9W7ZZX3"/>
<evidence type="ECO:0000313" key="2">
    <source>
        <dbReference type="Proteomes" id="UP001150538"/>
    </source>
</evidence>
<evidence type="ECO:0000313" key="1">
    <source>
        <dbReference type="EMBL" id="KAJ1916212.1"/>
    </source>
</evidence>
<comment type="caution">
    <text evidence="1">The sequence shown here is derived from an EMBL/GenBank/DDBJ whole genome shotgun (WGS) entry which is preliminary data.</text>
</comment>